<evidence type="ECO:0000313" key="3">
    <source>
        <dbReference type="Proteomes" id="UP001141253"/>
    </source>
</evidence>
<sequence length="133" mass="14627">MNLCIRNCSIDDPNPNPNQELGATYLQNQQTYIPSESETTLTQPRPATNPSSALGLLLRSSKLKEMMEMAAVADCPPTPSPGLDLTPCSFLEDVQTYFDRHDSSGNGDQADDMIFGDLISSYVPPMFQCDFET</sequence>
<evidence type="ECO:0000256" key="1">
    <source>
        <dbReference type="SAM" id="MobiDB-lite"/>
    </source>
</evidence>
<proteinExistence type="predicted"/>
<comment type="caution">
    <text evidence="2">The sequence shown here is derived from an EMBL/GenBank/DDBJ whole genome shotgun (WGS) entry which is preliminary data.</text>
</comment>
<feature type="region of interest" description="Disordered" evidence="1">
    <location>
        <begin position="31"/>
        <end position="52"/>
    </location>
</feature>
<organism evidence="2 3">
    <name type="scientific">Salix suchowensis</name>
    <dbReference type="NCBI Taxonomy" id="1278906"/>
    <lineage>
        <taxon>Eukaryota</taxon>
        <taxon>Viridiplantae</taxon>
        <taxon>Streptophyta</taxon>
        <taxon>Embryophyta</taxon>
        <taxon>Tracheophyta</taxon>
        <taxon>Spermatophyta</taxon>
        <taxon>Magnoliopsida</taxon>
        <taxon>eudicotyledons</taxon>
        <taxon>Gunneridae</taxon>
        <taxon>Pentapetalae</taxon>
        <taxon>rosids</taxon>
        <taxon>fabids</taxon>
        <taxon>Malpighiales</taxon>
        <taxon>Salicaceae</taxon>
        <taxon>Saliceae</taxon>
        <taxon>Salix</taxon>
    </lineage>
</organism>
<reference evidence="2" key="1">
    <citation type="submission" date="2022-10" db="EMBL/GenBank/DDBJ databases">
        <authorList>
            <person name="Hyden B.L."/>
            <person name="Feng K."/>
            <person name="Yates T."/>
            <person name="Jawdy S."/>
            <person name="Smart L.B."/>
            <person name="Muchero W."/>
        </authorList>
    </citation>
    <scope>NUCLEOTIDE SEQUENCE</scope>
    <source>
        <tissue evidence="2">Shoot tip</tissue>
    </source>
</reference>
<protein>
    <submittedName>
        <fullName evidence="2">Uncharacterized protein</fullName>
    </submittedName>
</protein>
<evidence type="ECO:0000313" key="2">
    <source>
        <dbReference type="EMBL" id="KAJ6355326.1"/>
    </source>
</evidence>
<gene>
    <name evidence="2" type="ORF">OIU77_005835</name>
</gene>
<keyword evidence="3" id="KW-1185">Reference proteome</keyword>
<reference evidence="2" key="2">
    <citation type="journal article" date="2023" name="Int. J. Mol. Sci.">
        <title>De Novo Assembly and Annotation of 11 Diverse Shrub Willow (Salix) Genomes Reveals Novel Gene Organization in Sex-Linked Regions.</title>
        <authorList>
            <person name="Hyden B."/>
            <person name="Feng K."/>
            <person name="Yates T.B."/>
            <person name="Jawdy S."/>
            <person name="Cereghino C."/>
            <person name="Smart L.B."/>
            <person name="Muchero W."/>
        </authorList>
    </citation>
    <scope>NUCLEOTIDE SEQUENCE</scope>
    <source>
        <tissue evidence="2">Shoot tip</tissue>
    </source>
</reference>
<name>A0ABQ9AQT6_9ROSI</name>
<dbReference type="Proteomes" id="UP001141253">
    <property type="component" value="Chromosome 18"/>
</dbReference>
<dbReference type="EMBL" id="JAPFFI010000017">
    <property type="protein sequence ID" value="KAJ6355326.1"/>
    <property type="molecule type" value="Genomic_DNA"/>
</dbReference>
<accession>A0ABQ9AQT6</accession>